<dbReference type="InterPro" id="IPR003439">
    <property type="entry name" value="ABC_transporter-like_ATP-bd"/>
</dbReference>
<dbReference type="SUPFAM" id="SSF52540">
    <property type="entry name" value="P-loop containing nucleoside triphosphate hydrolases"/>
    <property type="match status" value="2"/>
</dbReference>
<dbReference type="InterPro" id="IPR003593">
    <property type="entry name" value="AAA+_ATPase"/>
</dbReference>
<dbReference type="PROSITE" id="PS50893">
    <property type="entry name" value="ABC_TRANSPORTER_2"/>
    <property type="match status" value="2"/>
</dbReference>
<sequence>MLIIIRTVLWLVVGQFLFLAVDMSDKLTRIAIVSADKCKPKKCRQECKKSCPVVRMGKVCIEVTGKSKVAYISEGDLENNTTHRYGANTFKLHRLPMPRPGQVLGLVGTNGIGKSTALRILAGKLKPNLGRYESPPEWQEILTHFRGSELQNYFTKILEDNLKAIIKPQFVDRIPKAVKGQVMNIIRDRCEKEGKLEHYMNELDLLHIQDRDLEVLSGGELQRFAICSVAVQQADIYMFDEPSSYLDVRQRLKAALVIRSMVEGQHSSYCICVEHDLCVLDYLSDFICVLYGAPSAYGVVTMPFSVREGINIFLAGFVPTENLRYPLPPFRQEELTFKLAQTADEMQLKDDTSANTYTYPSMTRTMVSTKDNETTQFKLHVQGGAFVNSEILCMLGENGTGKTTFIRMLANQLKSDELEAAEAADDHYEIAKASLQYDANVVSYKPQKIAPKFQGSVRALLHKRIKDSYTHPQFMTDVTKPLHLDDIIDQAVPNLSGGELQRVAIVLCLGKAADIYLIDEPSAYLDSEQRIIASKVIKRFILHSKKTAFVVEHDFIMATYLADRVIVYKGRPGVECTAQSPQSLLSGMNMFLKQLEITFRRDPTNFRPRINKLNSVKDTEQKSTGNYFFMDD</sequence>
<dbReference type="AlphaFoldDB" id="A0A418D5P6"/>
<evidence type="ECO:0000313" key="6">
    <source>
        <dbReference type="Proteomes" id="UP000285712"/>
    </source>
</evidence>
<reference evidence="5 6" key="1">
    <citation type="submission" date="2018-08" db="EMBL/GenBank/DDBJ databases">
        <title>Aphanomyces genome sequencing and annotation.</title>
        <authorList>
            <person name="Minardi D."/>
            <person name="Oidtmann B."/>
            <person name="Van Der Giezen M."/>
            <person name="Studholme D.J."/>
        </authorList>
    </citation>
    <scope>NUCLEOTIDE SEQUENCE [LARGE SCALE GENOMIC DNA]</scope>
    <source>
        <strain evidence="5 6">Sv</strain>
    </source>
</reference>
<dbReference type="Gene3D" id="3.40.50.300">
    <property type="entry name" value="P-loop containing nucleotide triphosphate hydrolases"/>
    <property type="match status" value="2"/>
</dbReference>
<feature type="domain" description="ABC transporter" evidence="4">
    <location>
        <begin position="72"/>
        <end position="316"/>
    </location>
</feature>
<keyword evidence="2" id="KW-0067">ATP-binding</keyword>
<dbReference type="GO" id="GO:0016887">
    <property type="term" value="F:ATP hydrolysis activity"/>
    <property type="evidence" value="ECO:0007669"/>
    <property type="project" value="InterPro"/>
</dbReference>
<dbReference type="PROSITE" id="PS00211">
    <property type="entry name" value="ABC_TRANSPORTER_1"/>
    <property type="match status" value="2"/>
</dbReference>
<dbReference type="InterPro" id="IPR034348">
    <property type="entry name" value="RLI_dom_1"/>
</dbReference>
<feature type="signal peptide" evidence="3">
    <location>
        <begin position="1"/>
        <end position="20"/>
    </location>
</feature>
<dbReference type="SMART" id="SM00382">
    <property type="entry name" value="AAA"/>
    <property type="match status" value="2"/>
</dbReference>
<evidence type="ECO:0000256" key="3">
    <source>
        <dbReference type="SAM" id="SignalP"/>
    </source>
</evidence>
<evidence type="ECO:0000313" key="5">
    <source>
        <dbReference type="EMBL" id="RHY90027.1"/>
    </source>
</evidence>
<dbReference type="Pfam" id="PF00005">
    <property type="entry name" value="ABC_tran"/>
    <property type="match status" value="2"/>
</dbReference>
<feature type="chain" id="PRO_5019498005" description="ABC transporter domain-containing protein" evidence="3">
    <location>
        <begin position="21"/>
        <end position="632"/>
    </location>
</feature>
<dbReference type="NCBIfam" id="NF009945">
    <property type="entry name" value="PRK13409.1"/>
    <property type="match status" value="1"/>
</dbReference>
<accession>A0A418D5P6</accession>
<dbReference type="FunFam" id="3.40.50.300:FF:000144">
    <property type="entry name" value="ATP-binding cassette sub-family E member 1"/>
    <property type="match status" value="1"/>
</dbReference>
<dbReference type="Pfam" id="PF04068">
    <property type="entry name" value="Fer4_RLI"/>
    <property type="match status" value="1"/>
</dbReference>
<keyword evidence="3" id="KW-0732">Signal</keyword>
<dbReference type="PANTHER" id="PTHR19248">
    <property type="entry name" value="ATP-BINDING TRANSPORT PROTEIN-RELATED"/>
    <property type="match status" value="1"/>
</dbReference>
<dbReference type="InterPro" id="IPR007209">
    <property type="entry name" value="RNaseL-inhib-like_metal-bd_dom"/>
</dbReference>
<dbReference type="CDD" id="cd03236">
    <property type="entry name" value="ABC_RNaseL_inhibitor_domain1"/>
    <property type="match status" value="1"/>
</dbReference>
<dbReference type="FunFam" id="3.40.50.300:FF:001913">
    <property type="entry name" value="ABC transporter E family member 2"/>
    <property type="match status" value="1"/>
</dbReference>
<organism evidence="5 6">
    <name type="scientific">Aphanomyces astaci</name>
    <name type="common">Crayfish plague agent</name>
    <dbReference type="NCBI Taxonomy" id="112090"/>
    <lineage>
        <taxon>Eukaryota</taxon>
        <taxon>Sar</taxon>
        <taxon>Stramenopiles</taxon>
        <taxon>Oomycota</taxon>
        <taxon>Saprolegniomycetes</taxon>
        <taxon>Saprolegniales</taxon>
        <taxon>Verrucalvaceae</taxon>
        <taxon>Aphanomyces</taxon>
    </lineage>
</organism>
<keyword evidence="1" id="KW-0547">Nucleotide-binding</keyword>
<gene>
    <name evidence="5" type="ORF">DYB35_001240</name>
</gene>
<dbReference type="InterPro" id="IPR013283">
    <property type="entry name" value="RLI1"/>
</dbReference>
<proteinExistence type="predicted"/>
<dbReference type="Proteomes" id="UP000285712">
    <property type="component" value="Unassembled WGS sequence"/>
</dbReference>
<evidence type="ECO:0000256" key="2">
    <source>
        <dbReference type="ARBA" id="ARBA00022840"/>
    </source>
</evidence>
<name>A0A418D5P6_APHAT</name>
<evidence type="ECO:0000256" key="1">
    <source>
        <dbReference type="ARBA" id="ARBA00022741"/>
    </source>
</evidence>
<feature type="domain" description="ABC transporter" evidence="4">
    <location>
        <begin position="363"/>
        <end position="595"/>
    </location>
</feature>
<dbReference type="InterPro" id="IPR027417">
    <property type="entry name" value="P-loop_NTPase"/>
</dbReference>
<evidence type="ECO:0000259" key="4">
    <source>
        <dbReference type="PROSITE" id="PS50893"/>
    </source>
</evidence>
<protein>
    <recommendedName>
        <fullName evidence="4">ABC transporter domain-containing protein</fullName>
    </recommendedName>
</protein>
<dbReference type="EMBL" id="QUTG01003851">
    <property type="protein sequence ID" value="RHY90027.1"/>
    <property type="molecule type" value="Genomic_DNA"/>
</dbReference>
<dbReference type="GO" id="GO:0005524">
    <property type="term" value="F:ATP binding"/>
    <property type="evidence" value="ECO:0007669"/>
    <property type="project" value="UniProtKB-KW"/>
</dbReference>
<dbReference type="InterPro" id="IPR017871">
    <property type="entry name" value="ABC_transporter-like_CS"/>
</dbReference>
<comment type="caution">
    <text evidence="5">The sequence shown here is derived from an EMBL/GenBank/DDBJ whole genome shotgun (WGS) entry which is preliminary data.</text>
</comment>
<dbReference type="VEuPathDB" id="FungiDB:H257_09993"/>